<dbReference type="EMBL" id="PXVD01000008">
    <property type="protein sequence ID" value="MDJ1370919.1"/>
    <property type="molecule type" value="Genomic_DNA"/>
</dbReference>
<sequence length="167" mass="18605">MPQFTIRPARTDDVVGIQALIQPMVDQNILLGKGLVVLYEAVQEFVVAETPDGDLVGCGALHVLWRDLGEVRTIASSPAVRGQGVGHAMLERLMVDARELGLERLFCLTFETEFFGRHGFRAVDEQVVDTETYREMLHSPDAGTAEFLDLPWVKPNTLGNTRMILRL</sequence>
<dbReference type="PROSITE" id="PS51186">
    <property type="entry name" value="GNAT"/>
    <property type="match status" value="1"/>
</dbReference>
<keyword evidence="2" id="KW-0012">Acyltransferase</keyword>
<dbReference type="Proteomes" id="UP001170379">
    <property type="component" value="Unassembled WGS sequence"/>
</dbReference>
<accession>A0ABT7C836</accession>
<reference evidence="4" key="2">
    <citation type="journal article" date="2022" name="Sci. Rep.">
        <title>In silico prediction of the enzymes involved in the degradation of the herbicide molinate by Gulosibacter molinativorax ON4T.</title>
        <authorList>
            <person name="Lopes A.R."/>
            <person name="Bunin E."/>
            <person name="Viana A.T."/>
            <person name="Froufe H."/>
            <person name="Munoz-Merida A."/>
            <person name="Pinho D."/>
            <person name="Figueiredo J."/>
            <person name="Barroso C."/>
            <person name="Vaz-Moreira I."/>
            <person name="Bellanger X."/>
            <person name="Egas C."/>
            <person name="Nunes O.C."/>
        </authorList>
    </citation>
    <scope>NUCLEOTIDE SEQUENCE</scope>
    <source>
        <strain evidence="4">ON4</strain>
    </source>
</reference>
<dbReference type="Pfam" id="PF00583">
    <property type="entry name" value="Acetyltransf_1"/>
    <property type="match status" value="1"/>
</dbReference>
<evidence type="ECO:0000256" key="2">
    <source>
        <dbReference type="ARBA" id="ARBA00023315"/>
    </source>
</evidence>
<dbReference type="InterPro" id="IPR000182">
    <property type="entry name" value="GNAT_dom"/>
</dbReference>
<evidence type="ECO:0000259" key="3">
    <source>
        <dbReference type="PROSITE" id="PS51186"/>
    </source>
</evidence>
<evidence type="ECO:0000313" key="4">
    <source>
        <dbReference type="EMBL" id="MDJ1370919.1"/>
    </source>
</evidence>
<name>A0ABT7C836_9MICO</name>
<keyword evidence="1" id="KW-0808">Transferase</keyword>
<organism evidence="4 5">
    <name type="scientific">Gulosibacter molinativorax</name>
    <dbReference type="NCBI Taxonomy" id="256821"/>
    <lineage>
        <taxon>Bacteria</taxon>
        <taxon>Bacillati</taxon>
        <taxon>Actinomycetota</taxon>
        <taxon>Actinomycetes</taxon>
        <taxon>Micrococcales</taxon>
        <taxon>Microbacteriaceae</taxon>
        <taxon>Gulosibacter</taxon>
    </lineage>
</organism>
<comment type="caution">
    <text evidence="4">The sequence shown here is derived from an EMBL/GenBank/DDBJ whole genome shotgun (WGS) entry which is preliminary data.</text>
</comment>
<proteinExistence type="predicted"/>
<protein>
    <submittedName>
        <fullName evidence="4">Amino-acid N-acetyltransferase</fullName>
    </submittedName>
</protein>
<dbReference type="PANTHER" id="PTHR30602">
    <property type="entry name" value="AMINO-ACID ACETYLTRANSFERASE"/>
    <property type="match status" value="1"/>
</dbReference>
<dbReference type="InterPro" id="IPR016181">
    <property type="entry name" value="Acyl_CoA_acyltransferase"/>
</dbReference>
<gene>
    <name evidence="4" type="ORF">C7K25_05995</name>
</gene>
<evidence type="ECO:0000313" key="5">
    <source>
        <dbReference type="Proteomes" id="UP001170379"/>
    </source>
</evidence>
<dbReference type="CDD" id="cd04301">
    <property type="entry name" value="NAT_SF"/>
    <property type="match status" value="1"/>
</dbReference>
<feature type="domain" description="N-acetyltransferase" evidence="3">
    <location>
        <begin position="4"/>
        <end position="141"/>
    </location>
</feature>
<dbReference type="InterPro" id="IPR010167">
    <property type="entry name" value="NH2A_AcTrfase"/>
</dbReference>
<dbReference type="NCBIfam" id="NF005921">
    <property type="entry name" value="PRK07922.1"/>
    <property type="match status" value="1"/>
</dbReference>
<dbReference type="SUPFAM" id="SSF55729">
    <property type="entry name" value="Acyl-CoA N-acyltransferases (Nat)"/>
    <property type="match status" value="1"/>
</dbReference>
<evidence type="ECO:0000256" key="1">
    <source>
        <dbReference type="ARBA" id="ARBA00022679"/>
    </source>
</evidence>
<keyword evidence="5" id="KW-1185">Reference proteome</keyword>
<dbReference type="Gene3D" id="3.40.630.30">
    <property type="match status" value="1"/>
</dbReference>
<dbReference type="PANTHER" id="PTHR30602:SF12">
    <property type="entry name" value="AMINO-ACID ACETYLTRANSFERASE NAGS1, CHLOROPLASTIC-RELATED"/>
    <property type="match status" value="1"/>
</dbReference>
<dbReference type="RefSeq" id="WP_026936424.1">
    <property type="nucleotide sequence ID" value="NZ_CP028426.1"/>
</dbReference>
<reference evidence="4" key="1">
    <citation type="submission" date="2018-03" db="EMBL/GenBank/DDBJ databases">
        <authorList>
            <person name="Nunes O.C."/>
            <person name="Lopes A.R."/>
            <person name="Froufe H."/>
            <person name="Munoz-Merida A."/>
            <person name="Barroso C."/>
            <person name="Egas C."/>
        </authorList>
    </citation>
    <scope>NUCLEOTIDE SEQUENCE</scope>
    <source>
        <strain evidence="4">ON4</strain>
    </source>
</reference>